<dbReference type="PROSITE" id="PS51635">
    <property type="entry name" value="PNPLA"/>
    <property type="match status" value="1"/>
</dbReference>
<feature type="short sequence motif" description="GXSXG" evidence="4">
    <location>
        <begin position="786"/>
        <end position="790"/>
    </location>
</feature>
<dbReference type="GO" id="GO:0016020">
    <property type="term" value="C:membrane"/>
    <property type="evidence" value="ECO:0007669"/>
    <property type="project" value="TreeGrafter"/>
</dbReference>
<protein>
    <recommendedName>
        <fullName evidence="7">PNPLA domain-containing protein</fullName>
    </recommendedName>
</protein>
<dbReference type="GO" id="GO:0015035">
    <property type="term" value="F:protein-disulfide reductase activity"/>
    <property type="evidence" value="ECO:0007669"/>
    <property type="project" value="InterPro"/>
</dbReference>
<dbReference type="PANTHER" id="PTHR24185:SF1">
    <property type="entry name" value="CALCIUM-INDEPENDENT PHOSPHOLIPASE A2-GAMMA"/>
    <property type="match status" value="1"/>
</dbReference>
<evidence type="ECO:0000313" key="9">
    <source>
        <dbReference type="Proteomes" id="UP000579812"/>
    </source>
</evidence>
<feature type="active site" description="Nucleophile" evidence="4">
    <location>
        <position position="788"/>
    </location>
</feature>
<keyword evidence="6" id="KW-0472">Membrane</keyword>
<name>A0A7J6BP71_9TELE</name>
<evidence type="ECO:0000256" key="5">
    <source>
        <dbReference type="SAM" id="MobiDB-lite"/>
    </source>
</evidence>
<feature type="active site" description="Proton acceptor" evidence="4">
    <location>
        <position position="932"/>
    </location>
</feature>
<keyword evidence="9" id="KW-1185">Reference proteome</keyword>
<dbReference type="PANTHER" id="PTHR24185">
    <property type="entry name" value="CALCIUM-INDEPENDENT PHOSPHOLIPASE A2-GAMMA"/>
    <property type="match status" value="1"/>
</dbReference>
<dbReference type="SUPFAM" id="SSF52151">
    <property type="entry name" value="FabD/lysophospholipase-like"/>
    <property type="match status" value="1"/>
</dbReference>
<dbReference type="Pfam" id="PF04134">
    <property type="entry name" value="DCC1-like"/>
    <property type="match status" value="1"/>
</dbReference>
<feature type="transmembrane region" description="Helical" evidence="6">
    <location>
        <begin position="190"/>
        <end position="211"/>
    </location>
</feature>
<evidence type="ECO:0000256" key="1">
    <source>
        <dbReference type="ARBA" id="ARBA00022801"/>
    </source>
</evidence>
<dbReference type="AlphaFoldDB" id="A0A7J6BP71"/>
<keyword evidence="6" id="KW-0812">Transmembrane</keyword>
<dbReference type="InterPro" id="IPR016035">
    <property type="entry name" value="Acyl_Trfase/lysoPLipase"/>
</dbReference>
<dbReference type="InterPro" id="IPR045217">
    <property type="entry name" value="PNPLA8-like"/>
</dbReference>
<organism evidence="8 9">
    <name type="scientific">Onychostoma macrolepis</name>
    <dbReference type="NCBI Taxonomy" id="369639"/>
    <lineage>
        <taxon>Eukaryota</taxon>
        <taxon>Metazoa</taxon>
        <taxon>Chordata</taxon>
        <taxon>Craniata</taxon>
        <taxon>Vertebrata</taxon>
        <taxon>Euteleostomi</taxon>
        <taxon>Actinopterygii</taxon>
        <taxon>Neopterygii</taxon>
        <taxon>Teleostei</taxon>
        <taxon>Ostariophysi</taxon>
        <taxon>Cypriniformes</taxon>
        <taxon>Cyprinidae</taxon>
        <taxon>Acrossocheilinae</taxon>
        <taxon>Onychostoma</taxon>
    </lineage>
</organism>
<feature type="short sequence motif" description="GXGXXG" evidence="4">
    <location>
        <begin position="754"/>
        <end position="759"/>
    </location>
</feature>
<feature type="region of interest" description="Disordered" evidence="5">
    <location>
        <begin position="526"/>
        <end position="549"/>
    </location>
</feature>
<dbReference type="Gene3D" id="3.40.1090.10">
    <property type="entry name" value="Cytosolic phospholipase A2 catalytic domain"/>
    <property type="match status" value="1"/>
</dbReference>
<comment type="caution">
    <text evidence="8">The sequence shown here is derived from an EMBL/GenBank/DDBJ whole genome shotgun (WGS) entry which is preliminary data.</text>
</comment>
<dbReference type="Proteomes" id="UP000579812">
    <property type="component" value="Unassembled WGS sequence"/>
</dbReference>
<gene>
    <name evidence="8" type="ORF">G5714_022797</name>
</gene>
<dbReference type="GO" id="GO:0016042">
    <property type="term" value="P:lipid catabolic process"/>
    <property type="evidence" value="ECO:0007669"/>
    <property type="project" value="UniProtKB-UniRule"/>
</dbReference>
<dbReference type="GO" id="GO:0019369">
    <property type="term" value="P:arachidonate metabolic process"/>
    <property type="evidence" value="ECO:0007669"/>
    <property type="project" value="TreeGrafter"/>
</dbReference>
<evidence type="ECO:0000256" key="4">
    <source>
        <dbReference type="PROSITE-ProRule" id="PRU01161"/>
    </source>
</evidence>
<reference evidence="8 9" key="1">
    <citation type="submission" date="2020-04" db="EMBL/GenBank/DDBJ databases">
        <title>Chromosome-level genome assembly of a cyprinid fish Onychostoma macrolepis by integration of Nanopore Sequencing, Bionano and Hi-C technology.</title>
        <authorList>
            <person name="Wang D."/>
        </authorList>
    </citation>
    <scope>NUCLEOTIDE SEQUENCE [LARGE SCALE GENOMIC DNA]</scope>
    <source>
        <strain evidence="8">SWU-2019</strain>
        <tissue evidence="8">Muscle</tissue>
    </source>
</reference>
<dbReference type="CDD" id="cd07211">
    <property type="entry name" value="Pat_PNPLA8"/>
    <property type="match status" value="1"/>
</dbReference>
<keyword evidence="1 4" id="KW-0378">Hydrolase</keyword>
<proteinExistence type="predicted"/>
<evidence type="ECO:0000256" key="6">
    <source>
        <dbReference type="SAM" id="Phobius"/>
    </source>
</evidence>
<dbReference type="Pfam" id="PF01734">
    <property type="entry name" value="Patatin"/>
    <property type="match status" value="1"/>
</dbReference>
<evidence type="ECO:0000259" key="7">
    <source>
        <dbReference type="PROSITE" id="PS51635"/>
    </source>
</evidence>
<dbReference type="InterPro" id="IPR002641">
    <property type="entry name" value="PNPLA_dom"/>
</dbReference>
<evidence type="ECO:0000313" key="8">
    <source>
        <dbReference type="EMBL" id="KAF4096828.1"/>
    </source>
</evidence>
<keyword evidence="3 4" id="KW-0443">Lipid metabolism</keyword>
<dbReference type="InterPro" id="IPR007263">
    <property type="entry name" value="DCC1-like"/>
</dbReference>
<dbReference type="EMBL" id="JAAMOB010000023">
    <property type="protein sequence ID" value="KAF4096828.1"/>
    <property type="molecule type" value="Genomic_DNA"/>
</dbReference>
<evidence type="ECO:0000256" key="2">
    <source>
        <dbReference type="ARBA" id="ARBA00022963"/>
    </source>
</evidence>
<feature type="domain" description="PNPLA" evidence="7">
    <location>
        <begin position="750"/>
        <end position="945"/>
    </location>
</feature>
<accession>A0A7J6BP71</accession>
<keyword evidence="2 4" id="KW-0442">Lipid degradation</keyword>
<feature type="short sequence motif" description="DGA/G" evidence="4">
    <location>
        <begin position="932"/>
        <end position="934"/>
    </location>
</feature>
<sequence>MAIRLPLVGALRYIDSRTSVIAQRLFCSRKRGQGSSDTIRVLYDGECPICVKEISFLQFLQRNGADKVDFVDISLPEYDGRKYEGVSYEMAMEEMTVIDEKNKIHRGVPAFTVMYSAVGLGWLGTFISLPLFRPIMERAYGVFARNRLKWTGREGCTTGRCAKKYQVQEKRESDRHSFHDSDSAANAHSVFIQIICLVSVVVGTSLMAWYLDKTRVTHLGSKRLRLLYKMKYLLTNIRNVSHLVRRPHRSCQSIICSSPRRIPLKSHRSKKPIRLFGAISSNMKYENVLGLQMYRLYSTSSRETFKAEAPIGVYQHSRTTFRLHLLGLRLGESFNRLSRHINLYFNQKQVSVVDYGQGGLMSAVQEPLTRTSRRVQRERRTGESRDFIGTPAIEQVCEASSHQPLTSAYPGLQLFHITSLANRFGESYSYVANHINSVFSRNPAKQIHMEVSPDDGLKRSRRRKQRVIGNKSVQTQLNISVGTRPEIDNNVSSSWDEGYLHFARHINRYFGAKVADTVEKSAHTETNTLKTSVSPDALHKPKDPLLQPKSPGLFHMSSLTTRFGENYTYMANHVNRYFKGSAALENEEVDGELNLYRGSHKYTVIQEKPVSFFECLLKPSTIPGFVGSYLGMGSSRHSDQTTTVTRTPEEILDKTVLRRRNADEMTRVLLKRLEKAMVPSSITSCVEELNAHLIQHPACKSVVWQEKAALQLLRRRRTFWMNEKLQEAIRETLALIGYVDPARGCGVRVLSIDGGGTKGLVPLQVLKQLEAQTGKRVYQLFDYICGVSTGAVLAFMLGLARISLDECEELYHRFGSDVFRQNPLVGTVKMGWTHSYYNTETWEMILREKMGEEILIKTARDQLSPKVSAVSAVVNWGKSPKAFIFRNYNHAPGQLSRYAGGSGYRLWQAVRASSAAPGYFQEFPLHGDIHQDGGLILNNPCALAVHESRLLWPSQPFQCVLSLGTGRYDSARRGPATSTSLRAKISNLICSATDTEGVHTLLDDLLSPNVYFRFNPMLSSNVTLDESRPEVLHQLQKDTQLYLDRNRPKLERLCGVLMTERSAIWKTRDWIGGKAWELQQRWA</sequence>
<dbReference type="GO" id="GO:0047499">
    <property type="term" value="F:calcium-independent phospholipase A2 activity"/>
    <property type="evidence" value="ECO:0007669"/>
    <property type="project" value="TreeGrafter"/>
</dbReference>
<keyword evidence="6" id="KW-1133">Transmembrane helix</keyword>
<feature type="transmembrane region" description="Helical" evidence="6">
    <location>
        <begin position="110"/>
        <end position="132"/>
    </location>
</feature>
<evidence type="ECO:0000256" key="3">
    <source>
        <dbReference type="ARBA" id="ARBA00023098"/>
    </source>
</evidence>